<proteinExistence type="predicted"/>
<name>E1QT66_VULDI</name>
<dbReference type="AlphaFoldDB" id="E1QT66"/>
<keyword evidence="2" id="KW-1185">Reference proteome</keyword>
<reference evidence="2" key="2">
    <citation type="journal article" date="2010" name="Stand. Genomic Sci.">
        <title>Complete genome sequence of Vulcanisaeta distributa type strain (IC-017T).</title>
        <authorList>
            <person name="Mavromatis K."/>
            <person name="Sikorski J."/>
            <person name="Pabst E."/>
            <person name="Teshima H."/>
            <person name="Lapidus A."/>
            <person name="Lucas S."/>
            <person name="Nolan M."/>
            <person name="Glavina Del Rio T."/>
            <person name="Cheng J."/>
            <person name="Bruce D."/>
            <person name="Goodwin L."/>
            <person name="Pitluck S."/>
            <person name="Liolios K."/>
            <person name="Ivanova N."/>
            <person name="Mikhailova N."/>
            <person name="Pati A."/>
            <person name="Chen A."/>
            <person name="Palaniappan K."/>
            <person name="Land M."/>
            <person name="Hauser L."/>
            <person name="Chang Y."/>
            <person name="Jeffries C."/>
            <person name="Rohde M."/>
            <person name="Spring S."/>
            <person name="Goker M."/>
            <person name="Wirth R."/>
            <person name="Woyke T."/>
            <person name="Bristow J."/>
            <person name="Eisen J."/>
            <person name="Markowitz V."/>
            <person name="Hugenholtz P."/>
            <person name="Klenk H."/>
            <person name="Kyrpides N."/>
        </authorList>
    </citation>
    <scope>NUCLEOTIDE SEQUENCE [LARGE SCALE GENOMIC DNA]</scope>
    <source>
        <strain evidence="2">DSM 14429 / JCM 11212 / NBRC 100878 / IC-017</strain>
    </source>
</reference>
<dbReference type="STRING" id="572478.Vdis_0247"/>
<dbReference type="RefSeq" id="WP_013335383.1">
    <property type="nucleotide sequence ID" value="NC_014537.1"/>
</dbReference>
<evidence type="ECO:0000313" key="2">
    <source>
        <dbReference type="Proteomes" id="UP000006681"/>
    </source>
</evidence>
<dbReference type="EMBL" id="CP002100">
    <property type="protein sequence ID" value="ADN49658.1"/>
    <property type="molecule type" value="Genomic_DNA"/>
</dbReference>
<evidence type="ECO:0000313" key="1">
    <source>
        <dbReference type="EMBL" id="ADN49658.1"/>
    </source>
</evidence>
<dbReference type="KEGG" id="vdi:Vdis_0247"/>
<gene>
    <name evidence="1" type="ordered locus">Vdis_0247</name>
</gene>
<protein>
    <submittedName>
        <fullName evidence="1">Uncharacterized protein</fullName>
    </submittedName>
</protein>
<dbReference type="Proteomes" id="UP000006681">
    <property type="component" value="Chromosome"/>
</dbReference>
<reference evidence="1 2" key="1">
    <citation type="journal article" date="2010" name="Stand. Genomic Sci.">
        <title>Complete genome sequence of Vulcanisaeta distributa type strain (IC-017).</title>
        <authorList>
            <person name="Mavromatis K."/>
            <person name="Sikorski J."/>
            <person name="Pabst E."/>
            <person name="Teshima H."/>
            <person name="Lapidus A."/>
            <person name="Lucas S."/>
            <person name="Nolan M."/>
            <person name="Glavina Del Rio T."/>
            <person name="Cheng J.F."/>
            <person name="Bruce D."/>
            <person name="Goodwin L."/>
            <person name="Pitluck S."/>
            <person name="Liolios K."/>
            <person name="Ivanova N."/>
            <person name="Mikhailova N."/>
            <person name="Pati A."/>
            <person name="Chen A."/>
            <person name="Palaniappan K."/>
            <person name="Land M."/>
            <person name="Hauser L."/>
            <person name="Chang Y.J."/>
            <person name="Jeffries C.D."/>
            <person name="Rohde M."/>
            <person name="Spring S."/>
            <person name="Goker M."/>
            <person name="Wirth R."/>
            <person name="Woyke T."/>
            <person name="Bristow J."/>
            <person name="Eisen J.A."/>
            <person name="Markowitz V."/>
            <person name="Hugenholtz P."/>
            <person name="Klenk H.P."/>
            <person name="Kyrpides N.C."/>
        </authorList>
    </citation>
    <scope>NUCLEOTIDE SEQUENCE [LARGE SCALE GENOMIC DNA]</scope>
    <source>
        <strain evidence="2">DSM 14429 / JCM 11212 / NBRC 100878 / IC-017</strain>
    </source>
</reference>
<accession>E1QT66</accession>
<dbReference type="GeneID" id="9751164"/>
<dbReference type="HOGENOM" id="CLU_2766329_0_0_2"/>
<organism evidence="1 2">
    <name type="scientific">Vulcanisaeta distributa (strain DSM 14429 / JCM 11212 / NBRC 100878 / IC-017)</name>
    <dbReference type="NCBI Taxonomy" id="572478"/>
    <lineage>
        <taxon>Archaea</taxon>
        <taxon>Thermoproteota</taxon>
        <taxon>Thermoprotei</taxon>
        <taxon>Thermoproteales</taxon>
        <taxon>Thermoproteaceae</taxon>
        <taxon>Vulcanisaeta</taxon>
    </lineage>
</organism>
<sequence length="69" mass="7739">MAWKKYLSLAIILSITILITHYALSESIYATTSSATSPPSSYLFINITAPNYATWTIYANASNGWYAYY</sequence>